<evidence type="ECO:0000313" key="9">
    <source>
        <dbReference type="Proteomes" id="UP000001357"/>
    </source>
</evidence>
<dbReference type="EMBL" id="CH991547">
    <property type="protein sequence ID" value="EDQ90441.1"/>
    <property type="molecule type" value="Genomic_DNA"/>
</dbReference>
<keyword evidence="5" id="KW-0687">Ribonucleoprotein</keyword>
<dbReference type="GO" id="GO:0003735">
    <property type="term" value="F:structural constituent of ribosome"/>
    <property type="evidence" value="ECO:0000318"/>
    <property type="project" value="GO_Central"/>
</dbReference>
<dbReference type="InterPro" id="IPR010729">
    <property type="entry name" value="Ribosomal_uL29_mit"/>
</dbReference>
<reference evidence="8 9" key="1">
    <citation type="journal article" date="2008" name="Nature">
        <title>The genome of the choanoflagellate Monosiga brevicollis and the origin of metazoans.</title>
        <authorList>
            <consortium name="JGI Sequencing"/>
            <person name="King N."/>
            <person name="Westbrook M.J."/>
            <person name="Young S.L."/>
            <person name="Kuo A."/>
            <person name="Abedin M."/>
            <person name="Chapman J."/>
            <person name="Fairclough S."/>
            <person name="Hellsten U."/>
            <person name="Isogai Y."/>
            <person name="Letunic I."/>
            <person name="Marr M."/>
            <person name="Pincus D."/>
            <person name="Putnam N."/>
            <person name="Rokas A."/>
            <person name="Wright K.J."/>
            <person name="Zuzow R."/>
            <person name="Dirks W."/>
            <person name="Good M."/>
            <person name="Goodstein D."/>
            <person name="Lemons D."/>
            <person name="Li W."/>
            <person name="Lyons J.B."/>
            <person name="Morris A."/>
            <person name="Nichols S."/>
            <person name="Richter D.J."/>
            <person name="Salamov A."/>
            <person name="Bork P."/>
            <person name="Lim W.A."/>
            <person name="Manning G."/>
            <person name="Miller W.T."/>
            <person name="McGinnis W."/>
            <person name="Shapiro H."/>
            <person name="Tjian R."/>
            <person name="Grigoriev I.V."/>
            <person name="Rokhsar D."/>
        </authorList>
    </citation>
    <scope>NUCLEOTIDE SEQUENCE [LARGE SCALE GENOMIC DNA]</scope>
    <source>
        <strain evidence="9">MX1 / ATCC 50154</strain>
    </source>
</reference>
<dbReference type="Pfam" id="PF06984">
    <property type="entry name" value="MRP-L47"/>
    <property type="match status" value="1"/>
</dbReference>
<organism evidence="8 9">
    <name type="scientific">Monosiga brevicollis</name>
    <name type="common">Choanoflagellate</name>
    <dbReference type="NCBI Taxonomy" id="81824"/>
    <lineage>
        <taxon>Eukaryota</taxon>
        <taxon>Choanoflagellata</taxon>
        <taxon>Craspedida</taxon>
        <taxon>Salpingoecidae</taxon>
        <taxon>Monosiga</taxon>
    </lineage>
</organism>
<keyword evidence="3" id="KW-0689">Ribosomal protein</keyword>
<dbReference type="SUPFAM" id="SSF46561">
    <property type="entry name" value="Ribosomal protein L29 (L29p)"/>
    <property type="match status" value="1"/>
</dbReference>
<accession>A9UVS4</accession>
<dbReference type="InParanoid" id="A9UVS4"/>
<comment type="similarity">
    <text evidence="2">Belongs to the universal ribosomal protein uL29 family.</text>
</comment>
<comment type="subcellular location">
    <subcellularLocation>
        <location evidence="1">Mitochondrion</location>
    </subcellularLocation>
</comment>
<dbReference type="KEGG" id="mbr:MONBRDRAFT_36522"/>
<evidence type="ECO:0000256" key="7">
    <source>
        <dbReference type="SAM" id="MobiDB-lite"/>
    </source>
</evidence>
<name>A9UVS4_MONBE</name>
<sequence>MMAVRMLRQLVGVRGQALNTAVSLPSHHRCCQSILPSAALSVAKTHYATDATPSATSPQGLLKFFSEGETPGTIGSFFKDREVGRRWLARDLRLKSDPDLHKLWYVLLIEKNKLMTAKYECRRQGYTMPGADRLRKVRKSMAALKTVTEERQNARVTLMQSQPEDWVRLREAANAPASIVPERAARLPLSDRAAEILEGVEPANRPRPGQQMRPMTKRERSTFRRELRLARGKKLRQEATAYRNALKAMSDDQVLAELKAKVMPELLMGLSVRLLSLKNKYCLVEARKRGVSPI</sequence>
<evidence type="ECO:0000256" key="6">
    <source>
        <dbReference type="ARBA" id="ARBA00035289"/>
    </source>
</evidence>
<evidence type="ECO:0000256" key="4">
    <source>
        <dbReference type="ARBA" id="ARBA00023128"/>
    </source>
</evidence>
<gene>
    <name evidence="8" type="ORF">MONBRDRAFT_36522</name>
</gene>
<dbReference type="RefSeq" id="XP_001744492.1">
    <property type="nucleotide sequence ID" value="XM_001744440.1"/>
</dbReference>
<dbReference type="PANTHER" id="PTHR21183:SF18">
    <property type="entry name" value="LARGE RIBOSOMAL SUBUNIT PROTEIN UL29M"/>
    <property type="match status" value="1"/>
</dbReference>
<proteinExistence type="inferred from homology"/>
<dbReference type="AlphaFoldDB" id="A9UVS4"/>
<evidence type="ECO:0000256" key="1">
    <source>
        <dbReference type="ARBA" id="ARBA00004173"/>
    </source>
</evidence>
<protein>
    <recommendedName>
        <fullName evidence="6">Large ribosomal subunit protein uL29m</fullName>
    </recommendedName>
</protein>
<dbReference type="GO" id="GO:0005762">
    <property type="term" value="C:mitochondrial large ribosomal subunit"/>
    <property type="evidence" value="ECO:0000318"/>
    <property type="project" value="GO_Central"/>
</dbReference>
<dbReference type="InterPro" id="IPR038340">
    <property type="entry name" value="MRP-L47_sf"/>
</dbReference>
<keyword evidence="4" id="KW-0496">Mitochondrion</keyword>
<dbReference type="Gene3D" id="6.10.330.20">
    <property type="match status" value="1"/>
</dbReference>
<evidence type="ECO:0000256" key="3">
    <source>
        <dbReference type="ARBA" id="ARBA00022980"/>
    </source>
</evidence>
<keyword evidence="9" id="KW-1185">Reference proteome</keyword>
<dbReference type="eggNOG" id="KOG3331">
    <property type="taxonomic scope" value="Eukaryota"/>
</dbReference>
<evidence type="ECO:0000256" key="5">
    <source>
        <dbReference type="ARBA" id="ARBA00023274"/>
    </source>
</evidence>
<evidence type="ECO:0000313" key="8">
    <source>
        <dbReference type="EMBL" id="EDQ90441.1"/>
    </source>
</evidence>
<dbReference type="InterPro" id="IPR036049">
    <property type="entry name" value="Ribosomal_uL29_sf"/>
</dbReference>
<dbReference type="Proteomes" id="UP000001357">
    <property type="component" value="Unassembled WGS sequence"/>
</dbReference>
<dbReference type="PANTHER" id="PTHR21183">
    <property type="entry name" value="RIBOSOMAL PROTEIN L47, MITOCHONDRIAL-RELATED"/>
    <property type="match status" value="1"/>
</dbReference>
<dbReference type="GO" id="GO:0032543">
    <property type="term" value="P:mitochondrial translation"/>
    <property type="evidence" value="ECO:0000318"/>
    <property type="project" value="GO_Central"/>
</dbReference>
<dbReference type="STRING" id="81824.A9UVS4"/>
<evidence type="ECO:0000256" key="2">
    <source>
        <dbReference type="ARBA" id="ARBA00009254"/>
    </source>
</evidence>
<feature type="region of interest" description="Disordered" evidence="7">
    <location>
        <begin position="202"/>
        <end position="221"/>
    </location>
</feature>
<dbReference type="GeneID" id="5889986"/>